<evidence type="ECO:0000313" key="7">
    <source>
        <dbReference type="EMBL" id="KAL1836944.1"/>
    </source>
</evidence>
<reference evidence="7 8" key="1">
    <citation type="journal article" date="2024" name="Commun. Biol.">
        <title>Comparative genomic analysis of thermophilic fungi reveals convergent evolutionary adaptations and gene losses.</title>
        <authorList>
            <person name="Steindorff A.S."/>
            <person name="Aguilar-Pontes M.V."/>
            <person name="Robinson A.J."/>
            <person name="Andreopoulos B."/>
            <person name="LaButti K."/>
            <person name="Kuo A."/>
            <person name="Mondo S."/>
            <person name="Riley R."/>
            <person name="Otillar R."/>
            <person name="Haridas S."/>
            <person name="Lipzen A."/>
            <person name="Grimwood J."/>
            <person name="Schmutz J."/>
            <person name="Clum A."/>
            <person name="Reid I.D."/>
            <person name="Moisan M.C."/>
            <person name="Butler G."/>
            <person name="Nguyen T.T.M."/>
            <person name="Dewar K."/>
            <person name="Conant G."/>
            <person name="Drula E."/>
            <person name="Henrissat B."/>
            <person name="Hansel C."/>
            <person name="Singer S."/>
            <person name="Hutchinson M.I."/>
            <person name="de Vries R.P."/>
            <person name="Natvig D.O."/>
            <person name="Powell A.J."/>
            <person name="Tsang A."/>
            <person name="Grigoriev I.V."/>
        </authorList>
    </citation>
    <scope>NUCLEOTIDE SEQUENCE [LARGE SCALE GENOMIC DNA]</scope>
    <source>
        <strain evidence="7 8">ATCC 24622</strain>
    </source>
</reference>
<evidence type="ECO:0000256" key="1">
    <source>
        <dbReference type="ARBA" id="ARBA00006271"/>
    </source>
</evidence>
<accession>A0ABR3V5A6</accession>
<proteinExistence type="inferred from homology"/>
<dbReference type="Pfam" id="PF00488">
    <property type="entry name" value="MutS_V"/>
    <property type="match status" value="1"/>
</dbReference>
<evidence type="ECO:0000256" key="4">
    <source>
        <dbReference type="ARBA" id="ARBA00023125"/>
    </source>
</evidence>
<evidence type="ECO:0000256" key="2">
    <source>
        <dbReference type="ARBA" id="ARBA00022741"/>
    </source>
</evidence>
<gene>
    <name evidence="7" type="ORF">VTK73DRAFT_4870</name>
</gene>
<sequence length="176" mass="19665">MFRICEGLALLDMLASFAHSVTSMGYVRPVFSDTLALKSARHPVLGKVRPRQSPASAIGDEMTILTRSSRQRRSSFVPNDYYGTDNHRLQVVTGYNMSGKSTYIRAVALLQVMAQIGCFVPAEYASFIVIRSLFSRLSTDDRIEANLSTFSVEMREVAFILRYGCFSLSKETCAPR</sequence>
<keyword evidence="4" id="KW-0238">DNA-binding</keyword>
<dbReference type="InterPro" id="IPR027417">
    <property type="entry name" value="P-loop_NTPase"/>
</dbReference>
<dbReference type="PANTHER" id="PTHR11361">
    <property type="entry name" value="DNA MISMATCH REPAIR PROTEIN MUTS FAMILY MEMBER"/>
    <property type="match status" value="1"/>
</dbReference>
<dbReference type="SMART" id="SM00534">
    <property type="entry name" value="MUTSac"/>
    <property type="match status" value="1"/>
</dbReference>
<organism evidence="7 8">
    <name type="scientific">Phialemonium thermophilum</name>
    <dbReference type="NCBI Taxonomy" id="223376"/>
    <lineage>
        <taxon>Eukaryota</taxon>
        <taxon>Fungi</taxon>
        <taxon>Dikarya</taxon>
        <taxon>Ascomycota</taxon>
        <taxon>Pezizomycotina</taxon>
        <taxon>Sordariomycetes</taxon>
        <taxon>Sordariomycetidae</taxon>
        <taxon>Cephalothecales</taxon>
        <taxon>Cephalothecaceae</taxon>
        <taxon>Phialemonium</taxon>
    </lineage>
</organism>
<comment type="caution">
    <text evidence="7">The sequence shown here is derived from an EMBL/GenBank/DDBJ whole genome shotgun (WGS) entry which is preliminary data.</text>
</comment>
<dbReference type="Gene3D" id="3.40.50.300">
    <property type="entry name" value="P-loop containing nucleotide triphosphate hydrolases"/>
    <property type="match status" value="1"/>
</dbReference>
<dbReference type="Proteomes" id="UP001586593">
    <property type="component" value="Unassembled WGS sequence"/>
</dbReference>
<dbReference type="PANTHER" id="PTHR11361:SF21">
    <property type="entry name" value="MUTS PROTEIN HOMOLOG 4"/>
    <property type="match status" value="1"/>
</dbReference>
<keyword evidence="2" id="KW-0547">Nucleotide-binding</keyword>
<protein>
    <recommendedName>
        <fullName evidence="6">DNA mismatch repair proteins mutS family domain-containing protein</fullName>
    </recommendedName>
</protein>
<evidence type="ECO:0000313" key="8">
    <source>
        <dbReference type="Proteomes" id="UP001586593"/>
    </source>
</evidence>
<name>A0ABR3V5A6_9PEZI</name>
<feature type="signal peptide" evidence="5">
    <location>
        <begin position="1"/>
        <end position="20"/>
    </location>
</feature>
<evidence type="ECO:0000259" key="6">
    <source>
        <dbReference type="SMART" id="SM00534"/>
    </source>
</evidence>
<feature type="chain" id="PRO_5047011755" description="DNA mismatch repair proteins mutS family domain-containing protein" evidence="5">
    <location>
        <begin position="21"/>
        <end position="176"/>
    </location>
</feature>
<dbReference type="InterPro" id="IPR045076">
    <property type="entry name" value="MutS"/>
</dbReference>
<dbReference type="SUPFAM" id="SSF52540">
    <property type="entry name" value="P-loop containing nucleoside triphosphate hydrolases"/>
    <property type="match status" value="1"/>
</dbReference>
<dbReference type="EMBL" id="JAZHXJ010002738">
    <property type="protein sequence ID" value="KAL1836944.1"/>
    <property type="molecule type" value="Genomic_DNA"/>
</dbReference>
<keyword evidence="5" id="KW-0732">Signal</keyword>
<feature type="domain" description="DNA mismatch repair proteins mutS family" evidence="6">
    <location>
        <begin position="87"/>
        <end position="176"/>
    </location>
</feature>
<keyword evidence="3" id="KW-0067">ATP-binding</keyword>
<dbReference type="InterPro" id="IPR000432">
    <property type="entry name" value="DNA_mismatch_repair_MutS_C"/>
</dbReference>
<evidence type="ECO:0000256" key="3">
    <source>
        <dbReference type="ARBA" id="ARBA00022840"/>
    </source>
</evidence>
<comment type="similarity">
    <text evidence="1">Belongs to the DNA mismatch repair MutS family.</text>
</comment>
<keyword evidence="8" id="KW-1185">Reference proteome</keyword>
<evidence type="ECO:0000256" key="5">
    <source>
        <dbReference type="SAM" id="SignalP"/>
    </source>
</evidence>